<name>A0ABV8JQT8_9FLAO</name>
<dbReference type="SMART" id="SM00901">
    <property type="entry name" value="FRG"/>
    <property type="match status" value="1"/>
</dbReference>
<dbReference type="InterPro" id="IPR014966">
    <property type="entry name" value="FRG-dom"/>
</dbReference>
<evidence type="ECO:0000313" key="3">
    <source>
        <dbReference type="Proteomes" id="UP001595814"/>
    </source>
</evidence>
<comment type="caution">
    <text evidence="2">The sequence shown here is derived from an EMBL/GenBank/DDBJ whole genome shotgun (WGS) entry which is preliminary data.</text>
</comment>
<proteinExistence type="predicted"/>
<dbReference type="RefSeq" id="WP_192461437.1">
    <property type="nucleotide sequence ID" value="NZ_JACYFJ010000002.1"/>
</dbReference>
<dbReference type="Proteomes" id="UP001595814">
    <property type="component" value="Unassembled WGS sequence"/>
</dbReference>
<keyword evidence="3" id="KW-1185">Reference proteome</keyword>
<sequence length="244" mass="28505">MKIINIDSFIDFHKTIENYSTSNFIYRGQKNFNWKLIPKIGRPDYSENVPKYIKEKVIISSWMRYAGHLLPIQPVDQWDELTLAQHHGLATRLLDWTKNPLVALYFATYDSNENQDASVYIMDFKNRLLMTNDFGPFCPETSVSGIFFPKGISARVINQRGVFSISNNPKMSLDELLKQNTFIKLRIKGSSKKSILRNLEQYGINEFSIYQDLDNLSNYLNRFVINKAFDQLNDNQNENFDQSF</sequence>
<reference evidence="3" key="1">
    <citation type="journal article" date="2019" name="Int. J. Syst. Evol. Microbiol.">
        <title>The Global Catalogue of Microorganisms (GCM) 10K type strain sequencing project: providing services to taxonomists for standard genome sequencing and annotation.</title>
        <authorList>
            <consortium name="The Broad Institute Genomics Platform"/>
            <consortium name="The Broad Institute Genome Sequencing Center for Infectious Disease"/>
            <person name="Wu L."/>
            <person name="Ma J."/>
        </authorList>
    </citation>
    <scope>NUCLEOTIDE SEQUENCE [LARGE SCALE GENOMIC DNA]</scope>
    <source>
        <strain evidence="3">CECT 7477</strain>
    </source>
</reference>
<evidence type="ECO:0000259" key="1">
    <source>
        <dbReference type="SMART" id="SM00901"/>
    </source>
</evidence>
<protein>
    <submittedName>
        <fullName evidence="2">FRG domain-containing protein</fullName>
    </submittedName>
</protein>
<feature type="domain" description="FRG" evidence="1">
    <location>
        <begin position="20"/>
        <end position="120"/>
    </location>
</feature>
<organism evidence="2 3">
    <name type="scientific">Euzebyella saccharophila</name>
    <dbReference type="NCBI Taxonomy" id="679664"/>
    <lineage>
        <taxon>Bacteria</taxon>
        <taxon>Pseudomonadati</taxon>
        <taxon>Bacteroidota</taxon>
        <taxon>Flavobacteriia</taxon>
        <taxon>Flavobacteriales</taxon>
        <taxon>Flavobacteriaceae</taxon>
        <taxon>Euzebyella</taxon>
    </lineage>
</organism>
<gene>
    <name evidence="2" type="ORF">ACFOUT_12435</name>
</gene>
<accession>A0ABV8JQT8</accession>
<evidence type="ECO:0000313" key="2">
    <source>
        <dbReference type="EMBL" id="MFC4096687.1"/>
    </source>
</evidence>
<dbReference type="EMBL" id="JBHSAW010000010">
    <property type="protein sequence ID" value="MFC4096687.1"/>
    <property type="molecule type" value="Genomic_DNA"/>
</dbReference>
<dbReference type="Pfam" id="PF08867">
    <property type="entry name" value="FRG"/>
    <property type="match status" value="1"/>
</dbReference>